<keyword evidence="5" id="KW-1185">Reference proteome</keyword>
<dbReference type="GO" id="GO:0019068">
    <property type="term" value="P:virion assembly"/>
    <property type="evidence" value="ECO:0007669"/>
    <property type="project" value="InterPro"/>
</dbReference>
<dbReference type="InterPro" id="IPR001878">
    <property type="entry name" value="Znf_CCHC"/>
</dbReference>
<organism evidence="4 5">
    <name type="scientific">Zosterops borbonicus</name>
    <dbReference type="NCBI Taxonomy" id="364589"/>
    <lineage>
        <taxon>Eukaryota</taxon>
        <taxon>Metazoa</taxon>
        <taxon>Chordata</taxon>
        <taxon>Craniata</taxon>
        <taxon>Vertebrata</taxon>
        <taxon>Euteleostomi</taxon>
        <taxon>Archelosauria</taxon>
        <taxon>Archosauria</taxon>
        <taxon>Dinosauria</taxon>
        <taxon>Saurischia</taxon>
        <taxon>Theropoda</taxon>
        <taxon>Coelurosauria</taxon>
        <taxon>Aves</taxon>
        <taxon>Neognathae</taxon>
        <taxon>Neoaves</taxon>
        <taxon>Telluraves</taxon>
        <taxon>Australaves</taxon>
        <taxon>Passeriformes</taxon>
        <taxon>Sylvioidea</taxon>
        <taxon>Zosteropidae</taxon>
        <taxon>Zosterops</taxon>
    </lineage>
</organism>
<feature type="compositionally biased region" description="Basic and acidic residues" evidence="2">
    <location>
        <begin position="235"/>
        <end position="250"/>
    </location>
</feature>
<evidence type="ECO:0000256" key="1">
    <source>
        <dbReference type="PROSITE-ProRule" id="PRU00047"/>
    </source>
</evidence>
<keyword evidence="1" id="KW-0862">Zinc</keyword>
<reference evidence="4" key="1">
    <citation type="submission" date="2019-04" db="EMBL/GenBank/DDBJ databases">
        <title>Genome assembly of Zosterops borbonicus 15179.</title>
        <authorList>
            <person name="Leroy T."/>
            <person name="Anselmetti Y."/>
            <person name="Tilak M.-K."/>
            <person name="Nabholz B."/>
        </authorList>
    </citation>
    <scope>NUCLEOTIDE SEQUENCE</scope>
    <source>
        <strain evidence="4">HGM_15179</strain>
        <tissue evidence="4">Muscle</tissue>
    </source>
</reference>
<proteinExistence type="predicted"/>
<dbReference type="Pfam" id="PF02093">
    <property type="entry name" value="Gag_p30"/>
    <property type="match status" value="1"/>
</dbReference>
<dbReference type="SUPFAM" id="SSF57756">
    <property type="entry name" value="Retrovirus zinc finger-like domains"/>
    <property type="match status" value="1"/>
</dbReference>
<dbReference type="OrthoDB" id="9049599at2759"/>
<keyword evidence="1" id="KW-0479">Metal-binding</keyword>
<feature type="region of interest" description="Disordered" evidence="2">
    <location>
        <begin position="83"/>
        <end position="105"/>
    </location>
</feature>
<dbReference type="GO" id="GO:0003676">
    <property type="term" value="F:nucleic acid binding"/>
    <property type="evidence" value="ECO:0007669"/>
    <property type="project" value="InterPro"/>
</dbReference>
<dbReference type="InterPro" id="IPR008919">
    <property type="entry name" value="Retrov_capsid_N"/>
</dbReference>
<dbReference type="PANTHER" id="PTHR33166">
    <property type="entry name" value="GAG_P30 DOMAIN-CONTAINING PROTEIN"/>
    <property type="match status" value="1"/>
</dbReference>
<dbReference type="Gene3D" id="1.10.375.10">
    <property type="entry name" value="Human Immunodeficiency Virus Type 1 Capsid Protein"/>
    <property type="match status" value="1"/>
</dbReference>
<dbReference type="Gene3D" id="4.10.60.10">
    <property type="entry name" value="Zinc finger, CCHC-type"/>
    <property type="match status" value="1"/>
</dbReference>
<evidence type="ECO:0000313" key="5">
    <source>
        <dbReference type="Proteomes" id="UP000796761"/>
    </source>
</evidence>
<dbReference type="AlphaFoldDB" id="A0A8K1D9M9"/>
<dbReference type="EMBL" id="SWJQ01002651">
    <property type="protein sequence ID" value="TRZ06301.1"/>
    <property type="molecule type" value="Genomic_DNA"/>
</dbReference>
<protein>
    <recommendedName>
        <fullName evidence="3">CCHC-type domain-containing protein</fullName>
    </recommendedName>
</protein>
<evidence type="ECO:0000256" key="2">
    <source>
        <dbReference type="SAM" id="MobiDB-lite"/>
    </source>
</evidence>
<feature type="domain" description="CCHC-type" evidence="3">
    <location>
        <begin position="285"/>
        <end position="298"/>
    </location>
</feature>
<evidence type="ECO:0000313" key="4">
    <source>
        <dbReference type="EMBL" id="TRZ06301.1"/>
    </source>
</evidence>
<accession>A0A8K1D9M9</accession>
<dbReference type="PROSITE" id="PS50158">
    <property type="entry name" value="ZF_CCHC"/>
    <property type="match status" value="1"/>
</dbReference>
<evidence type="ECO:0000259" key="3">
    <source>
        <dbReference type="PROSITE" id="PS50158"/>
    </source>
</evidence>
<comment type="caution">
    <text evidence="4">The sequence shown here is derived from an EMBL/GenBank/DDBJ whole genome shotgun (WGS) entry which is preliminary data.</text>
</comment>
<dbReference type="Pfam" id="PF00098">
    <property type="entry name" value="zf-CCHC"/>
    <property type="match status" value="1"/>
</dbReference>
<dbReference type="InterPro" id="IPR050462">
    <property type="entry name" value="Retroviral_Gag-Pol_poly"/>
</dbReference>
<dbReference type="GO" id="GO:0008270">
    <property type="term" value="F:zinc ion binding"/>
    <property type="evidence" value="ECO:0007669"/>
    <property type="project" value="UniProtKB-KW"/>
</dbReference>
<dbReference type="SMART" id="SM00343">
    <property type="entry name" value="ZnF_C2HC"/>
    <property type="match status" value="1"/>
</dbReference>
<sequence length="322" mass="36966">MGGAAEGVGFVNAPLTASEVRSFKKEMGNLVKDPVGVSKQVDQFLGPNTYMWGELNSILNILFDSEEVRMIRVAGMKIWERENRAGPPGEQKLPIADPGWDPNQEEGRRNMDEYRALMIRGIKEAVPRGNNTKLAFEGMQEKDETPAAWLNRLKRNIQLYSTIDPESQEGQVLLKVQFVTNSWPDIRRKLEKLEDWQRKNINELLNEALRVYLRREEEKSKAKARVMVAVAKESVKAGGDHAEPSQKAEANKPGPFASKPKRRPILLPWEQEEREQSTFKDNRECYYCGKKGHIKRNCNKLSFDEAIWREQEKLEKILKGDD</sequence>
<keyword evidence="1" id="KW-0863">Zinc-finger</keyword>
<dbReference type="InterPro" id="IPR003036">
    <property type="entry name" value="Gag_P30"/>
</dbReference>
<name>A0A8K1D9M9_9PASS</name>
<dbReference type="SUPFAM" id="SSF47943">
    <property type="entry name" value="Retrovirus capsid protein, N-terminal core domain"/>
    <property type="match status" value="1"/>
</dbReference>
<dbReference type="InterPro" id="IPR036875">
    <property type="entry name" value="Znf_CCHC_sf"/>
</dbReference>
<feature type="region of interest" description="Disordered" evidence="2">
    <location>
        <begin position="235"/>
        <end position="278"/>
    </location>
</feature>
<gene>
    <name evidence="4" type="ORF">HGM15179_020805</name>
</gene>
<dbReference type="Proteomes" id="UP000796761">
    <property type="component" value="Unassembled WGS sequence"/>
</dbReference>